<keyword evidence="2" id="KW-1185">Reference proteome</keyword>
<evidence type="ECO:0000313" key="2">
    <source>
        <dbReference type="Proteomes" id="UP001149860"/>
    </source>
</evidence>
<protein>
    <submittedName>
        <fullName evidence="1">Uncharacterized protein</fullName>
    </submittedName>
</protein>
<dbReference type="EMBL" id="CP168151">
    <property type="protein sequence ID" value="XFD39604.1"/>
    <property type="molecule type" value="Genomic_DNA"/>
</dbReference>
<accession>A0ACD5DEN0</accession>
<dbReference type="Proteomes" id="UP001149860">
    <property type="component" value="Chromosome"/>
</dbReference>
<organism evidence="1 2">
    <name type="scientific">Lentilactobacillus terminaliae</name>
    <dbReference type="NCBI Taxonomy" id="3003483"/>
    <lineage>
        <taxon>Bacteria</taxon>
        <taxon>Bacillati</taxon>
        <taxon>Bacillota</taxon>
        <taxon>Bacilli</taxon>
        <taxon>Lactobacillales</taxon>
        <taxon>Lactobacillaceae</taxon>
        <taxon>Lentilactobacillus</taxon>
    </lineage>
</organism>
<reference evidence="1" key="1">
    <citation type="submission" date="2024-08" db="EMBL/GenBank/DDBJ databases">
        <title>Lentilactobacillus sp. nov., isolated from tree bark.</title>
        <authorList>
            <person name="Phuengjayaem S."/>
            <person name="Tanasupawat S."/>
        </authorList>
    </citation>
    <scope>NUCLEOTIDE SEQUENCE</scope>
    <source>
        <strain evidence="1">SPB1-3</strain>
    </source>
</reference>
<name>A0ACD5DEN0_9LACO</name>
<gene>
    <name evidence="1" type="ORF">O0236_009425</name>
</gene>
<sequence length="67" mass="7427">MNSTSSRLTSQLMDAYLHQQMVSIELTNRHLSGLVVGVQNNELFIKGPANQITKLSLDKVKSVTVLQ</sequence>
<proteinExistence type="predicted"/>
<evidence type="ECO:0000313" key="1">
    <source>
        <dbReference type="EMBL" id="XFD39604.1"/>
    </source>
</evidence>